<dbReference type="Proteomes" id="UP000612282">
    <property type="component" value="Unassembled WGS sequence"/>
</dbReference>
<dbReference type="InterPro" id="IPR042099">
    <property type="entry name" value="ANL_N_sf"/>
</dbReference>
<protein>
    <submittedName>
        <fullName evidence="4">AMP-dependent synthetase</fullName>
    </submittedName>
</protein>
<dbReference type="Pfam" id="PF23562">
    <property type="entry name" value="AMP-binding_C_3"/>
    <property type="match status" value="1"/>
</dbReference>
<keyword evidence="1" id="KW-0547">Nucleotide-binding</keyword>
<accession>A0ABQ3X154</accession>
<dbReference type="EMBL" id="BOMG01000011">
    <property type="protein sequence ID" value="GID52184.1"/>
    <property type="molecule type" value="Genomic_DNA"/>
</dbReference>
<reference evidence="4 5" key="1">
    <citation type="submission" date="2021-01" db="EMBL/GenBank/DDBJ databases">
        <title>Whole genome shotgun sequence of Actinoplanes couchii NBRC 106145.</title>
        <authorList>
            <person name="Komaki H."/>
            <person name="Tamura T."/>
        </authorList>
    </citation>
    <scope>NUCLEOTIDE SEQUENCE [LARGE SCALE GENOMIC DNA]</scope>
    <source>
        <strain evidence="4 5">NBRC 106145</strain>
    </source>
</reference>
<dbReference type="InterPro" id="IPR000873">
    <property type="entry name" value="AMP-dep_synth/lig_dom"/>
</dbReference>
<gene>
    <name evidence="4" type="ORF">Aco03nite_005880</name>
</gene>
<dbReference type="PANTHER" id="PTHR43272">
    <property type="entry name" value="LONG-CHAIN-FATTY-ACID--COA LIGASE"/>
    <property type="match status" value="1"/>
</dbReference>
<organism evidence="4 5">
    <name type="scientific">Actinoplanes couchii</name>
    <dbReference type="NCBI Taxonomy" id="403638"/>
    <lineage>
        <taxon>Bacteria</taxon>
        <taxon>Bacillati</taxon>
        <taxon>Actinomycetota</taxon>
        <taxon>Actinomycetes</taxon>
        <taxon>Micromonosporales</taxon>
        <taxon>Micromonosporaceae</taxon>
        <taxon>Actinoplanes</taxon>
    </lineage>
</organism>
<keyword evidence="5" id="KW-1185">Reference proteome</keyword>
<comment type="caution">
    <text evidence="4">The sequence shown here is derived from an EMBL/GenBank/DDBJ whole genome shotgun (WGS) entry which is preliminary data.</text>
</comment>
<dbReference type="InterPro" id="IPR020845">
    <property type="entry name" value="AMP-binding_CS"/>
</dbReference>
<evidence type="ECO:0000313" key="5">
    <source>
        <dbReference type="Proteomes" id="UP000612282"/>
    </source>
</evidence>
<name>A0ABQ3X154_9ACTN</name>
<evidence type="ECO:0000256" key="2">
    <source>
        <dbReference type="ARBA" id="ARBA00022840"/>
    </source>
</evidence>
<dbReference type="PROSITE" id="PS00455">
    <property type="entry name" value="AMP_BINDING"/>
    <property type="match status" value="1"/>
</dbReference>
<dbReference type="SUPFAM" id="SSF56801">
    <property type="entry name" value="Acetyl-CoA synthetase-like"/>
    <property type="match status" value="1"/>
</dbReference>
<dbReference type="Gene3D" id="3.40.50.12780">
    <property type="entry name" value="N-terminal domain of ligase-like"/>
    <property type="match status" value="1"/>
</dbReference>
<feature type="domain" description="AMP-dependent synthetase/ligase" evidence="3">
    <location>
        <begin position="31"/>
        <end position="406"/>
    </location>
</feature>
<dbReference type="Pfam" id="PF00501">
    <property type="entry name" value="AMP-binding"/>
    <property type="match status" value="1"/>
</dbReference>
<sequence length="556" mass="59843">MTSCTAPEHEQKLLAELQEDTPDSFGAMFLDRAGRTPAEVAYRSPGTGGEWVAHTWGETAEAVREIAAALITRGLRPEDRVAIAAATSVTWIQADFGVMCAGGATTTVYPSSSPEEVRHILTDSGSRFAFAEDAAQRDKVAPHVAEVFLFEELDGLRAEGRAALESDPDLVARTTAAVRPDQLATLIYTSGTTGLPKGVRIAHSAWVYQGLAIQAMGIVRPDDVGYLWLPLSHAFGKALLACQISVGFEFAVDGDTSRIVDRLAEVRPTIMPAVPRIFEKVYAGVNAQVGGGLKGKLFGLAVRAGHRNPLADVLLSRVRARFGGRMRYFISGASALDAGIAAWFGALGLPIAEGYGLTESCATTIFNRPDDPEYGTVGRPLPGTDVRIAEDGEIMLRGPGMMSGYHGLDPIMVDGWLPTGDIGEITARGSLKITDRKKDLIKTSTGKYVAPAAIEAKLKALCPLVGQVLVHGDRRKFVSALIDLDEGVSRTPETEAEIDRCIKELNAGLNPWETIKRHVIVDEHLDVASGLLTPSMKLRRRAVEERYQSQLDALYA</sequence>
<dbReference type="CDD" id="cd05907">
    <property type="entry name" value="VL_LC_FACS_like"/>
    <property type="match status" value="1"/>
</dbReference>
<evidence type="ECO:0000313" key="4">
    <source>
        <dbReference type="EMBL" id="GID52184.1"/>
    </source>
</evidence>
<keyword evidence="2" id="KW-0067">ATP-binding</keyword>
<evidence type="ECO:0000256" key="1">
    <source>
        <dbReference type="ARBA" id="ARBA00022741"/>
    </source>
</evidence>
<dbReference type="PANTHER" id="PTHR43272:SF33">
    <property type="entry name" value="AMP-BINDING DOMAIN-CONTAINING PROTEIN-RELATED"/>
    <property type="match status" value="1"/>
</dbReference>
<evidence type="ECO:0000259" key="3">
    <source>
        <dbReference type="Pfam" id="PF00501"/>
    </source>
</evidence>
<proteinExistence type="predicted"/>
<dbReference type="RefSeq" id="WP_239144861.1">
    <property type="nucleotide sequence ID" value="NZ_BAAAQE010000020.1"/>
</dbReference>